<sequence>MLESPIARLGQHRRPGALAAHTAQRLSAMLSRKYRYLIALAQERHFGRAAASCHVSPSTLSAAIRDLEDELGVAIVERSQTFAGFTAEGQSVLDYARRMASVEADFRLHLSKQAGELTGRLRLGVIPTALTVVATLSAALARSHPHIAIEILSLNTDAILRRVHAFELDGGIVYTESCEGGDLDFEPIWQEQHVLIAGSKTGVGAMDAITWAQAAQLPLCLLTPDMQNRKTIDRVFDGLGLHPRPSMETNSIISMLAHVAIGSWCCILPRSVFDVVGAPQNVHILKLVEPAVAWQTGLVTLTRNPRPVGVEALILAARQLSAD</sequence>
<keyword evidence="4" id="KW-0804">Transcription</keyword>
<dbReference type="CDD" id="cd05466">
    <property type="entry name" value="PBP2_LTTR_substrate"/>
    <property type="match status" value="1"/>
</dbReference>
<dbReference type="PROSITE" id="PS50931">
    <property type="entry name" value="HTH_LYSR"/>
    <property type="match status" value="1"/>
</dbReference>
<comment type="similarity">
    <text evidence="1">Belongs to the LysR transcriptional regulatory family.</text>
</comment>
<proteinExistence type="inferred from homology"/>
<name>A0A1J5RQM5_9ZZZZ</name>
<dbReference type="PANTHER" id="PTHR30419:SF31">
    <property type="entry name" value="BLR3139 PROTEIN"/>
    <property type="match status" value="1"/>
</dbReference>
<protein>
    <submittedName>
        <fullName evidence="6">HTH-type transcriptional regulator CynR</fullName>
    </submittedName>
</protein>
<organism evidence="6">
    <name type="scientific">mine drainage metagenome</name>
    <dbReference type="NCBI Taxonomy" id="410659"/>
    <lineage>
        <taxon>unclassified sequences</taxon>
        <taxon>metagenomes</taxon>
        <taxon>ecological metagenomes</taxon>
    </lineage>
</organism>
<keyword evidence="3" id="KW-0238">DNA-binding</keyword>
<gene>
    <name evidence="6" type="primary">cynR_8</name>
    <name evidence="6" type="ORF">GALL_237970</name>
</gene>
<reference evidence="6" key="1">
    <citation type="submission" date="2016-10" db="EMBL/GenBank/DDBJ databases">
        <title>Sequence of Gallionella enrichment culture.</title>
        <authorList>
            <person name="Poehlein A."/>
            <person name="Muehling M."/>
            <person name="Daniel R."/>
        </authorList>
    </citation>
    <scope>NUCLEOTIDE SEQUENCE</scope>
</reference>
<dbReference type="Gene3D" id="1.10.10.10">
    <property type="entry name" value="Winged helix-like DNA-binding domain superfamily/Winged helix DNA-binding domain"/>
    <property type="match status" value="1"/>
</dbReference>
<dbReference type="InterPro" id="IPR000847">
    <property type="entry name" value="LysR_HTH_N"/>
</dbReference>
<dbReference type="InterPro" id="IPR036388">
    <property type="entry name" value="WH-like_DNA-bd_sf"/>
</dbReference>
<dbReference type="GO" id="GO:0003700">
    <property type="term" value="F:DNA-binding transcription factor activity"/>
    <property type="evidence" value="ECO:0007669"/>
    <property type="project" value="InterPro"/>
</dbReference>
<dbReference type="Gene3D" id="3.40.190.290">
    <property type="match status" value="1"/>
</dbReference>
<dbReference type="EMBL" id="MLJW01000190">
    <property type="protein sequence ID" value="OIQ94271.1"/>
    <property type="molecule type" value="Genomic_DNA"/>
</dbReference>
<dbReference type="GO" id="GO:0005829">
    <property type="term" value="C:cytosol"/>
    <property type="evidence" value="ECO:0007669"/>
    <property type="project" value="TreeGrafter"/>
</dbReference>
<dbReference type="SUPFAM" id="SSF53850">
    <property type="entry name" value="Periplasmic binding protein-like II"/>
    <property type="match status" value="1"/>
</dbReference>
<dbReference type="AlphaFoldDB" id="A0A1J5RQM5"/>
<dbReference type="PANTHER" id="PTHR30419">
    <property type="entry name" value="HTH-TYPE TRANSCRIPTIONAL REGULATOR YBHD"/>
    <property type="match status" value="1"/>
</dbReference>
<evidence type="ECO:0000259" key="5">
    <source>
        <dbReference type="PROSITE" id="PS50931"/>
    </source>
</evidence>
<dbReference type="InterPro" id="IPR005119">
    <property type="entry name" value="LysR_subst-bd"/>
</dbReference>
<dbReference type="SUPFAM" id="SSF46785">
    <property type="entry name" value="Winged helix' DNA-binding domain"/>
    <property type="match status" value="1"/>
</dbReference>
<evidence type="ECO:0000256" key="1">
    <source>
        <dbReference type="ARBA" id="ARBA00009437"/>
    </source>
</evidence>
<dbReference type="InterPro" id="IPR050950">
    <property type="entry name" value="HTH-type_LysR_regulators"/>
</dbReference>
<dbReference type="InterPro" id="IPR036390">
    <property type="entry name" value="WH_DNA-bd_sf"/>
</dbReference>
<evidence type="ECO:0000256" key="4">
    <source>
        <dbReference type="ARBA" id="ARBA00023163"/>
    </source>
</evidence>
<dbReference type="Pfam" id="PF03466">
    <property type="entry name" value="LysR_substrate"/>
    <property type="match status" value="1"/>
</dbReference>
<dbReference type="Pfam" id="PF00126">
    <property type="entry name" value="HTH_1"/>
    <property type="match status" value="1"/>
</dbReference>
<comment type="caution">
    <text evidence="6">The sequence shown here is derived from an EMBL/GenBank/DDBJ whole genome shotgun (WGS) entry which is preliminary data.</text>
</comment>
<evidence type="ECO:0000313" key="6">
    <source>
        <dbReference type="EMBL" id="OIQ94271.1"/>
    </source>
</evidence>
<dbReference type="GO" id="GO:0003677">
    <property type="term" value="F:DNA binding"/>
    <property type="evidence" value="ECO:0007669"/>
    <property type="project" value="UniProtKB-KW"/>
</dbReference>
<keyword evidence="2" id="KW-0805">Transcription regulation</keyword>
<evidence type="ECO:0000256" key="3">
    <source>
        <dbReference type="ARBA" id="ARBA00023125"/>
    </source>
</evidence>
<evidence type="ECO:0000256" key="2">
    <source>
        <dbReference type="ARBA" id="ARBA00023015"/>
    </source>
</evidence>
<accession>A0A1J5RQM5</accession>
<feature type="domain" description="HTH lysR-type" evidence="5">
    <location>
        <begin position="29"/>
        <end position="86"/>
    </location>
</feature>